<organism evidence="2 3">
    <name type="scientific">Tsukamurella pseudospumae</name>
    <dbReference type="NCBI Taxonomy" id="239498"/>
    <lineage>
        <taxon>Bacteria</taxon>
        <taxon>Bacillati</taxon>
        <taxon>Actinomycetota</taxon>
        <taxon>Actinomycetes</taxon>
        <taxon>Mycobacteriales</taxon>
        <taxon>Tsukamurellaceae</taxon>
        <taxon>Tsukamurella</taxon>
    </lineage>
</organism>
<dbReference type="InterPro" id="IPR016040">
    <property type="entry name" value="NAD(P)-bd_dom"/>
</dbReference>
<dbReference type="Gene3D" id="3.40.50.720">
    <property type="entry name" value="NAD(P)-binding Rossmann-like Domain"/>
    <property type="match status" value="1"/>
</dbReference>
<accession>A0A138A004</accession>
<sequence>MKVVVFGASGYSGSNIVSDLLTRGIDVVGVARDTAKVPAGATAAAGDVTDAAFVARTVEGADVIVSALPTAAPSGEGVDLPASLEHLVAGAREAGARLGVVGGAGSLLVADGGPKLVDTPSFPDAVKPIAQEHDRALDYLRTVEDVDWFYLSPAASYGSFNPGEQRGTYRTSGDLLLTDAEGNSEISGVDYAKAFVDEIVAPAHRRERFSVAY</sequence>
<evidence type="ECO:0000259" key="1">
    <source>
        <dbReference type="Pfam" id="PF13460"/>
    </source>
</evidence>
<name>A0A138A004_9ACTN</name>
<dbReference type="PANTHER" id="PTHR43355">
    <property type="entry name" value="FLAVIN REDUCTASE (NADPH)"/>
    <property type="match status" value="1"/>
</dbReference>
<dbReference type="AlphaFoldDB" id="A0A138A004"/>
<dbReference type="OrthoDB" id="3763081at2"/>
<dbReference type="STRING" id="239498.AXK60_18435"/>
<gene>
    <name evidence="2" type="ORF">AXK60_18435</name>
</gene>
<dbReference type="RefSeq" id="WP_068574872.1">
    <property type="nucleotide sequence ID" value="NZ_LSRF01000058.1"/>
</dbReference>
<reference evidence="3" key="1">
    <citation type="submission" date="2016-02" db="EMBL/GenBank/DDBJ databases">
        <authorList>
            <person name="Wen L."/>
            <person name="He K."/>
            <person name="Yang H."/>
        </authorList>
    </citation>
    <scope>NUCLEOTIDE SEQUENCE [LARGE SCALE GENOMIC DNA]</scope>
    <source>
        <strain evidence="3">JCM 15929</strain>
    </source>
</reference>
<dbReference type="InterPro" id="IPR036291">
    <property type="entry name" value="NAD(P)-bd_dom_sf"/>
</dbReference>
<dbReference type="SUPFAM" id="SSF51735">
    <property type="entry name" value="NAD(P)-binding Rossmann-fold domains"/>
    <property type="match status" value="1"/>
</dbReference>
<dbReference type="Proteomes" id="UP000070258">
    <property type="component" value="Unassembled WGS sequence"/>
</dbReference>
<protein>
    <submittedName>
        <fullName evidence="2">NAD-dependent epimerase</fullName>
    </submittedName>
</protein>
<evidence type="ECO:0000313" key="2">
    <source>
        <dbReference type="EMBL" id="KXP03770.1"/>
    </source>
</evidence>
<evidence type="ECO:0000313" key="3">
    <source>
        <dbReference type="Proteomes" id="UP000070258"/>
    </source>
</evidence>
<feature type="domain" description="NAD(P)-binding" evidence="1">
    <location>
        <begin position="7"/>
        <end position="173"/>
    </location>
</feature>
<comment type="caution">
    <text evidence="2">The sequence shown here is derived from an EMBL/GenBank/DDBJ whole genome shotgun (WGS) entry which is preliminary data.</text>
</comment>
<dbReference type="EMBL" id="LSRF01000058">
    <property type="protein sequence ID" value="KXP03770.1"/>
    <property type="molecule type" value="Genomic_DNA"/>
</dbReference>
<dbReference type="InterPro" id="IPR051606">
    <property type="entry name" value="Polyketide_Oxido-like"/>
</dbReference>
<dbReference type="PANTHER" id="PTHR43355:SF2">
    <property type="entry name" value="FLAVIN REDUCTASE (NADPH)"/>
    <property type="match status" value="1"/>
</dbReference>
<dbReference type="Pfam" id="PF13460">
    <property type="entry name" value="NAD_binding_10"/>
    <property type="match status" value="1"/>
</dbReference>
<dbReference type="GO" id="GO:0016646">
    <property type="term" value="F:oxidoreductase activity, acting on the CH-NH group of donors, NAD or NADP as acceptor"/>
    <property type="evidence" value="ECO:0007669"/>
    <property type="project" value="TreeGrafter"/>
</dbReference>
<proteinExistence type="predicted"/>